<gene>
    <name evidence="2" type="ORF">KK1_002341</name>
</gene>
<proteinExistence type="predicted"/>
<dbReference type="OMA" id="ETCNLMI"/>
<sequence>MEEEIKMIEKNNTWDLVDCPHGKDIIGVKWVFKTKLNPDGTIQKHKARLVVKGYSQQPGVDYNEIFSPVACLDTIRALIALAAHKGLSQPKIF</sequence>
<keyword evidence="3" id="KW-1185">Reference proteome</keyword>
<reference evidence="2 3" key="1">
    <citation type="journal article" date="2012" name="Nat. Biotechnol.">
        <title>Draft genome sequence of pigeonpea (Cajanus cajan), an orphan legume crop of resource-poor farmers.</title>
        <authorList>
            <person name="Varshney R.K."/>
            <person name="Chen W."/>
            <person name="Li Y."/>
            <person name="Bharti A.K."/>
            <person name="Saxena R.K."/>
            <person name="Schlueter J.A."/>
            <person name="Donoghue M.T."/>
            <person name="Azam S."/>
            <person name="Fan G."/>
            <person name="Whaley A.M."/>
            <person name="Farmer A.D."/>
            <person name="Sheridan J."/>
            <person name="Iwata A."/>
            <person name="Tuteja R."/>
            <person name="Penmetsa R.V."/>
            <person name="Wu W."/>
            <person name="Upadhyaya H.D."/>
            <person name="Yang S.P."/>
            <person name="Shah T."/>
            <person name="Saxena K.B."/>
            <person name="Michael T."/>
            <person name="McCombie W.R."/>
            <person name="Yang B."/>
            <person name="Zhang G."/>
            <person name="Yang H."/>
            <person name="Wang J."/>
            <person name="Spillane C."/>
            <person name="Cook D.R."/>
            <person name="May G.D."/>
            <person name="Xu X."/>
            <person name="Jackson S.A."/>
        </authorList>
    </citation>
    <scope>NUCLEOTIDE SEQUENCE [LARGE SCALE GENOMIC DNA]</scope>
    <source>
        <strain evidence="3">cv. Asha</strain>
    </source>
</reference>
<protein>
    <submittedName>
        <fullName evidence="2">Retrovirus-related Pol polyprotein from transposon TNT 1-94</fullName>
    </submittedName>
</protein>
<dbReference type="EMBL" id="CM003613">
    <property type="protein sequence ID" value="KYP56109.1"/>
    <property type="molecule type" value="Genomic_DNA"/>
</dbReference>
<dbReference type="Gramene" id="C.cajan_02284.t">
    <property type="protein sequence ID" value="C.cajan_02284.t.cds1"/>
    <property type="gene ID" value="C.cajan_02284"/>
</dbReference>
<evidence type="ECO:0000259" key="1">
    <source>
        <dbReference type="Pfam" id="PF07727"/>
    </source>
</evidence>
<dbReference type="Pfam" id="PF07727">
    <property type="entry name" value="RVT_2"/>
    <property type="match status" value="1"/>
</dbReference>
<organism evidence="2 3">
    <name type="scientific">Cajanus cajan</name>
    <name type="common">Pigeon pea</name>
    <name type="synonym">Cajanus indicus</name>
    <dbReference type="NCBI Taxonomy" id="3821"/>
    <lineage>
        <taxon>Eukaryota</taxon>
        <taxon>Viridiplantae</taxon>
        <taxon>Streptophyta</taxon>
        <taxon>Embryophyta</taxon>
        <taxon>Tracheophyta</taxon>
        <taxon>Spermatophyta</taxon>
        <taxon>Magnoliopsida</taxon>
        <taxon>eudicotyledons</taxon>
        <taxon>Gunneridae</taxon>
        <taxon>Pentapetalae</taxon>
        <taxon>rosids</taxon>
        <taxon>fabids</taxon>
        <taxon>Fabales</taxon>
        <taxon>Fabaceae</taxon>
        <taxon>Papilionoideae</taxon>
        <taxon>50 kb inversion clade</taxon>
        <taxon>NPAAA clade</taxon>
        <taxon>indigoferoid/millettioid clade</taxon>
        <taxon>Phaseoleae</taxon>
        <taxon>Cajanus</taxon>
    </lineage>
</organism>
<feature type="domain" description="Reverse transcriptase Ty1/copia-type" evidence="1">
    <location>
        <begin position="11"/>
        <end position="86"/>
    </location>
</feature>
<name>A0A151SMY5_CAJCA</name>
<dbReference type="InterPro" id="IPR013103">
    <property type="entry name" value="RVT_2"/>
</dbReference>
<evidence type="ECO:0000313" key="3">
    <source>
        <dbReference type="Proteomes" id="UP000075243"/>
    </source>
</evidence>
<accession>A0A151SMY5</accession>
<dbReference type="Proteomes" id="UP000075243">
    <property type="component" value="Chromosome 11"/>
</dbReference>
<evidence type="ECO:0000313" key="2">
    <source>
        <dbReference type="EMBL" id="KYP56109.1"/>
    </source>
</evidence>
<dbReference type="AlphaFoldDB" id="A0A151SMY5"/>